<keyword evidence="1" id="KW-0812">Transmembrane</keyword>
<keyword evidence="1" id="KW-0472">Membrane</keyword>
<gene>
    <name evidence="1" type="primary">LgM4147LRVhigh.24.01170.00230</name>
    <name evidence="1" type="ORF">BN36_2434780</name>
</gene>
<proteinExistence type="predicted"/>
<dbReference type="AlphaFoldDB" id="A0A1E1IXD6"/>
<accession>A0A1E1IXD6</accession>
<reference evidence="1" key="1">
    <citation type="submission" date="2012-08" db="EMBL/GenBank/DDBJ databases">
        <title>Comparative genomics of metastatic and non-metastatic Leishmania guyanensis provides insights into polygenic factors involved in Leishmania RNA virus infection.</title>
        <authorList>
            <person name="Smith D."/>
            <person name="Hertz-Fowler C."/>
            <person name="Martin R."/>
            <person name="Dickens N."/>
            <person name="Fasel N."/>
            <person name="Falquet L."/>
            <person name="Beverley S."/>
            <person name="Zangger H."/>
            <person name="Calderon-Copete S."/>
            <person name="Mottram J."/>
            <person name="Xenarios I."/>
        </authorList>
    </citation>
    <scope>NUCLEOTIDE SEQUENCE</scope>
    <source>
        <strain evidence="1">MHOM/BR/75/M4147/SSU:IR2SAT-LUC</strain>
    </source>
</reference>
<dbReference type="EMBL" id="CALQ01000981">
    <property type="protein sequence ID" value="CCM15965.1"/>
    <property type="molecule type" value="Genomic_DNA"/>
</dbReference>
<protein>
    <submittedName>
        <fullName evidence="1">Hypothetical predicted multi-pass transmembrane protein</fullName>
    </submittedName>
</protein>
<name>A0A1E1IXD6_LEIGU</name>
<evidence type="ECO:0000313" key="1">
    <source>
        <dbReference type="EMBL" id="CCM15965.1"/>
    </source>
</evidence>
<sequence>MDVTSSGRPIAEDATAEAAVAAMAHANVDALSMLDEHRSRIETFLMAKIQDLVVQELADMLSNGNVSQVIETLMKVLPPPLRSVVTRDDSVLPGAELSANNGATSSMNGGEDVTHDKATAQPVSWRGKLANALDLHSASAIKSLVYDSLSGSSAGALNGINDSSISGTMAAGHKGEIDWLTVSRPIASRPSALRRVCAGSVLPSRLQSARRLR</sequence>
<organism evidence="1">
    <name type="scientific">Leishmania guyanensis</name>
    <dbReference type="NCBI Taxonomy" id="5670"/>
    <lineage>
        <taxon>Eukaryota</taxon>
        <taxon>Discoba</taxon>
        <taxon>Euglenozoa</taxon>
        <taxon>Kinetoplastea</taxon>
        <taxon>Metakinetoplastina</taxon>
        <taxon>Trypanosomatida</taxon>
        <taxon>Trypanosomatidae</taxon>
        <taxon>Leishmaniinae</taxon>
        <taxon>Leishmania</taxon>
        <taxon>Leishmania guyanensis species complex</taxon>
    </lineage>
</organism>